<dbReference type="EMBL" id="LR797049">
    <property type="protein sequence ID" value="CAB4183568.1"/>
    <property type="molecule type" value="Genomic_DNA"/>
</dbReference>
<accession>A0A6J5QRF3</accession>
<name>A0A6J5QRF3_9CAUD</name>
<sequence length="136" mass="14816">MTYLETVELIRTTANAVNPTGTFIHGRRVDGSLAYDGHYPQILLEPFTTNLSGENGTQTANMSLGFMFKDAAENNAEAREVIIGEADVLCTAFIKALEAAHVGIESMVTRPFYNIFSGVNSGYLLTFNLISKRSAC</sequence>
<protein>
    <recommendedName>
        <fullName evidence="2">Tail completion protein</fullName>
    </recommendedName>
</protein>
<evidence type="ECO:0000313" key="1">
    <source>
        <dbReference type="EMBL" id="CAB4183568.1"/>
    </source>
</evidence>
<evidence type="ECO:0008006" key="2">
    <source>
        <dbReference type="Google" id="ProtNLM"/>
    </source>
</evidence>
<reference evidence="1" key="1">
    <citation type="submission" date="2020-05" db="EMBL/GenBank/DDBJ databases">
        <authorList>
            <person name="Chiriac C."/>
            <person name="Salcher M."/>
            <person name="Ghai R."/>
            <person name="Kavagutti S V."/>
        </authorList>
    </citation>
    <scope>NUCLEOTIDE SEQUENCE</scope>
</reference>
<gene>
    <name evidence="1" type="ORF">UFOVP1106_8</name>
</gene>
<proteinExistence type="predicted"/>
<organism evidence="1">
    <name type="scientific">uncultured Caudovirales phage</name>
    <dbReference type="NCBI Taxonomy" id="2100421"/>
    <lineage>
        <taxon>Viruses</taxon>
        <taxon>Duplodnaviria</taxon>
        <taxon>Heunggongvirae</taxon>
        <taxon>Uroviricota</taxon>
        <taxon>Caudoviricetes</taxon>
        <taxon>Peduoviridae</taxon>
        <taxon>Maltschvirus</taxon>
        <taxon>Maltschvirus maltsch</taxon>
    </lineage>
</organism>